<accession>A0A4C1Y5J5</accession>
<comment type="caution">
    <text evidence="1">The sequence shown here is derived from an EMBL/GenBank/DDBJ whole genome shotgun (WGS) entry which is preliminary data.</text>
</comment>
<reference evidence="1 2" key="1">
    <citation type="journal article" date="2019" name="Commun. Biol.">
        <title>The bagworm genome reveals a unique fibroin gene that provides high tensile strength.</title>
        <authorList>
            <person name="Kono N."/>
            <person name="Nakamura H."/>
            <person name="Ohtoshi R."/>
            <person name="Tomita M."/>
            <person name="Numata K."/>
            <person name="Arakawa K."/>
        </authorList>
    </citation>
    <scope>NUCLEOTIDE SEQUENCE [LARGE SCALE GENOMIC DNA]</scope>
</reference>
<evidence type="ECO:0000313" key="2">
    <source>
        <dbReference type="Proteomes" id="UP000299102"/>
    </source>
</evidence>
<proteinExistence type="predicted"/>
<keyword evidence="2" id="KW-1185">Reference proteome</keyword>
<protein>
    <submittedName>
        <fullName evidence="1">Uncharacterized protein</fullName>
    </submittedName>
</protein>
<dbReference type="Proteomes" id="UP000299102">
    <property type="component" value="Unassembled WGS sequence"/>
</dbReference>
<dbReference type="EMBL" id="BGZK01001053">
    <property type="protein sequence ID" value="GBP69817.1"/>
    <property type="molecule type" value="Genomic_DNA"/>
</dbReference>
<dbReference type="AlphaFoldDB" id="A0A4C1Y5J5"/>
<organism evidence="1 2">
    <name type="scientific">Eumeta variegata</name>
    <name type="common">Bagworm moth</name>
    <name type="synonym">Eumeta japonica</name>
    <dbReference type="NCBI Taxonomy" id="151549"/>
    <lineage>
        <taxon>Eukaryota</taxon>
        <taxon>Metazoa</taxon>
        <taxon>Ecdysozoa</taxon>
        <taxon>Arthropoda</taxon>
        <taxon>Hexapoda</taxon>
        <taxon>Insecta</taxon>
        <taxon>Pterygota</taxon>
        <taxon>Neoptera</taxon>
        <taxon>Endopterygota</taxon>
        <taxon>Lepidoptera</taxon>
        <taxon>Glossata</taxon>
        <taxon>Ditrysia</taxon>
        <taxon>Tineoidea</taxon>
        <taxon>Psychidae</taxon>
        <taxon>Oiketicinae</taxon>
        <taxon>Eumeta</taxon>
    </lineage>
</organism>
<sequence length="141" mass="15152">MKLAASRARDRCPETATTSSIYDSIVALMRILPRNTFGAEAGGGARAARGAPCDARSCAANPALGRVSLRALNFTAAFTHDNACIIYERPAATALKLRVDAPFVSANCGVALTCRTIMGYELVSGRFHDYFFPLERATEYV</sequence>
<gene>
    <name evidence="1" type="ORF">EVAR_51982_1</name>
</gene>
<evidence type="ECO:0000313" key="1">
    <source>
        <dbReference type="EMBL" id="GBP69817.1"/>
    </source>
</evidence>
<name>A0A4C1Y5J5_EUMVA</name>